<keyword evidence="2" id="KW-1185">Reference proteome</keyword>
<organism evidence="1 2">
    <name type="scientific">Lindgomyces ingoldianus</name>
    <dbReference type="NCBI Taxonomy" id="673940"/>
    <lineage>
        <taxon>Eukaryota</taxon>
        <taxon>Fungi</taxon>
        <taxon>Dikarya</taxon>
        <taxon>Ascomycota</taxon>
        <taxon>Pezizomycotina</taxon>
        <taxon>Dothideomycetes</taxon>
        <taxon>Pleosporomycetidae</taxon>
        <taxon>Pleosporales</taxon>
        <taxon>Lindgomycetaceae</taxon>
        <taxon>Lindgomyces</taxon>
    </lineage>
</organism>
<name>A0ACB6RH33_9PLEO</name>
<sequence>MRFFEILSGLASICGTVSAQYTASKYYDKTSGITYSSITLPNGVSYRVALPVSSNTSEAILQVVVPNKFNWCGMAWGGHMTNNPLSVHWNTKAKTGQKAIVSSRMAFGYYATPGTYEGATYTYLKGTTSNTTHWQVTSRCQGCTRWSTSDGDVNLDTMTETQFAYACSSVAPDTPTSNTSTFNVHEQYGIWTHDLTIARNASFASFVTNNPYTGTKRDVKEEEYLERRWYA</sequence>
<dbReference type="EMBL" id="MU003492">
    <property type="protein sequence ID" value="KAF2477650.1"/>
    <property type="molecule type" value="Genomic_DNA"/>
</dbReference>
<evidence type="ECO:0000313" key="1">
    <source>
        <dbReference type="EMBL" id="KAF2477650.1"/>
    </source>
</evidence>
<protein>
    <submittedName>
        <fullName evidence="1">CBD9-like protein</fullName>
    </submittedName>
</protein>
<reference evidence="1" key="1">
    <citation type="journal article" date="2020" name="Stud. Mycol.">
        <title>101 Dothideomycetes genomes: a test case for predicting lifestyles and emergence of pathogens.</title>
        <authorList>
            <person name="Haridas S."/>
            <person name="Albert R."/>
            <person name="Binder M."/>
            <person name="Bloem J."/>
            <person name="Labutti K."/>
            <person name="Salamov A."/>
            <person name="Andreopoulos B."/>
            <person name="Baker S."/>
            <person name="Barry K."/>
            <person name="Bills G."/>
            <person name="Bluhm B."/>
            <person name="Cannon C."/>
            <person name="Castanera R."/>
            <person name="Culley D."/>
            <person name="Daum C."/>
            <person name="Ezra D."/>
            <person name="Gonzalez J."/>
            <person name="Henrissat B."/>
            <person name="Kuo A."/>
            <person name="Liang C."/>
            <person name="Lipzen A."/>
            <person name="Lutzoni F."/>
            <person name="Magnuson J."/>
            <person name="Mondo S."/>
            <person name="Nolan M."/>
            <person name="Ohm R."/>
            <person name="Pangilinan J."/>
            <person name="Park H.-J."/>
            <person name="Ramirez L."/>
            <person name="Alfaro M."/>
            <person name="Sun H."/>
            <person name="Tritt A."/>
            <person name="Yoshinaga Y."/>
            <person name="Zwiers L.-H."/>
            <person name="Turgeon B."/>
            <person name="Goodwin S."/>
            <person name="Spatafora J."/>
            <person name="Crous P."/>
            <person name="Grigoriev I."/>
        </authorList>
    </citation>
    <scope>NUCLEOTIDE SEQUENCE</scope>
    <source>
        <strain evidence="1">ATCC 200398</strain>
    </source>
</reference>
<comment type="caution">
    <text evidence="1">The sequence shown here is derived from an EMBL/GenBank/DDBJ whole genome shotgun (WGS) entry which is preliminary data.</text>
</comment>
<proteinExistence type="predicted"/>
<gene>
    <name evidence="1" type="ORF">BDR25DRAFT_364545</name>
</gene>
<accession>A0ACB6RH33</accession>
<dbReference type="Proteomes" id="UP000799755">
    <property type="component" value="Unassembled WGS sequence"/>
</dbReference>
<evidence type="ECO:0000313" key="2">
    <source>
        <dbReference type="Proteomes" id="UP000799755"/>
    </source>
</evidence>